<evidence type="ECO:0000313" key="1">
    <source>
        <dbReference type="EMBL" id="BCA91568.1"/>
    </source>
</evidence>
<name>A0A6F8STN4_9GAMM</name>
<reference evidence="1 2" key="1">
    <citation type="submission" date="2020-02" db="EMBL/GenBank/DDBJ databases">
        <title>Complete Genome Sequence of Halomonas meridiana strain BAA-801, Isolated from Deep Sea Thermal Vent.</title>
        <authorList>
            <person name="Takahashi Y."/>
            <person name="Takahashi H."/>
            <person name="Galipon J."/>
            <person name="Arakawa K."/>
        </authorList>
    </citation>
    <scope>NUCLEOTIDE SEQUENCE [LARGE SCALE GENOMIC DNA]</scope>
    <source>
        <strain evidence="1 2">Slthf1</strain>
    </source>
</reference>
<dbReference type="RefSeq" id="WP_197931384.1">
    <property type="nucleotide sequence ID" value="NZ_AP022821.1"/>
</dbReference>
<organism evidence="1 2">
    <name type="scientific">Vreelandella aquamarina</name>
    <dbReference type="NCBI Taxonomy" id="77097"/>
    <lineage>
        <taxon>Bacteria</taxon>
        <taxon>Pseudomonadati</taxon>
        <taxon>Pseudomonadota</taxon>
        <taxon>Gammaproteobacteria</taxon>
        <taxon>Oceanospirillales</taxon>
        <taxon>Halomonadaceae</taxon>
        <taxon>Vreelandella</taxon>
    </lineage>
</organism>
<dbReference type="EMBL" id="AP022821">
    <property type="protein sequence ID" value="BCA91568.1"/>
    <property type="molecule type" value="Genomic_DNA"/>
</dbReference>
<proteinExistence type="predicted"/>
<gene>
    <name evidence="1" type="ORF">HMSLTHF_13430</name>
</gene>
<protein>
    <submittedName>
        <fullName evidence="1">Uncharacterized protein</fullName>
    </submittedName>
</protein>
<dbReference type="AlphaFoldDB" id="A0A6F8STN4"/>
<evidence type="ECO:0000313" key="2">
    <source>
        <dbReference type="Proteomes" id="UP000503197"/>
    </source>
</evidence>
<accession>A0A6F8STN4</accession>
<sequence>MNKAGSEPRIFEIIDQNAVDGWLIVGIGSGATNSQYMGSQTFGSATVYGNTVSGSANSMALYSFSRQQGYSITMFDMETKHKAFIMEASTSASGLANITNSVFAESLANKIINEMSAAGFIE</sequence>
<dbReference type="Proteomes" id="UP000503197">
    <property type="component" value="Chromosome"/>
</dbReference>